<gene>
    <name evidence="2" type="ORF">HID58_047879</name>
</gene>
<feature type="compositionally biased region" description="Polar residues" evidence="1">
    <location>
        <begin position="1"/>
        <end position="10"/>
    </location>
</feature>
<dbReference type="InterPro" id="IPR036955">
    <property type="entry name" value="AP2/ERF_dom_sf"/>
</dbReference>
<accession>A0ABQ8B215</accession>
<comment type="caution">
    <text evidence="2">The sequence shown here is derived from an EMBL/GenBank/DDBJ whole genome shotgun (WGS) entry which is preliminary data.</text>
</comment>
<evidence type="ECO:0000313" key="3">
    <source>
        <dbReference type="Proteomes" id="UP000824890"/>
    </source>
</evidence>
<keyword evidence="3" id="KW-1185">Reference proteome</keyword>
<dbReference type="EMBL" id="JAGKQM010000012">
    <property type="protein sequence ID" value="KAH0898311.1"/>
    <property type="molecule type" value="Genomic_DNA"/>
</dbReference>
<dbReference type="PANTHER" id="PTHR32467">
    <property type="entry name" value="AP2-LIKE ETHYLENE-RESPONSIVE TRANSCRIPTION FACTOR"/>
    <property type="match status" value="1"/>
</dbReference>
<reference evidence="2 3" key="1">
    <citation type="submission" date="2021-05" db="EMBL/GenBank/DDBJ databases">
        <title>Genome Assembly of Synthetic Allotetraploid Brassica napus Reveals Homoeologous Exchanges between Subgenomes.</title>
        <authorList>
            <person name="Davis J.T."/>
        </authorList>
    </citation>
    <scope>NUCLEOTIDE SEQUENCE [LARGE SCALE GENOMIC DNA]</scope>
    <source>
        <strain evidence="3">cv. Da-Ae</strain>
        <tissue evidence="2">Seedling</tissue>
    </source>
</reference>
<evidence type="ECO:0000256" key="1">
    <source>
        <dbReference type="SAM" id="MobiDB-lite"/>
    </source>
</evidence>
<protein>
    <recommendedName>
        <fullName evidence="4">AP2/ERF domain-containing protein</fullName>
    </recommendedName>
</protein>
<evidence type="ECO:0000313" key="2">
    <source>
        <dbReference type="EMBL" id="KAH0898311.1"/>
    </source>
</evidence>
<dbReference type="Proteomes" id="UP000824890">
    <property type="component" value="Unassembled WGS sequence"/>
</dbReference>
<feature type="region of interest" description="Disordered" evidence="1">
    <location>
        <begin position="1"/>
        <end position="23"/>
    </location>
</feature>
<dbReference type="PANTHER" id="PTHR32467:SF118">
    <property type="entry name" value="ETHYLENE-RESPONSIVE TRANSCRIPTION FACTOR RAP2-7"/>
    <property type="match status" value="1"/>
</dbReference>
<name>A0ABQ8B215_BRANA</name>
<sequence>MDLSFNTRSVSPAGAGSGEKEPERTKVKKLAVYGNLIFGGFDTAHAPSRAFDPAAIKFRGVDSDINFTVGDYEEDMKHVFLYECSFGFLFSPEAEATTYHCSTLFHVSIDSNYHRFMINRHSISKYLLQAGAESFVGKKKGEAKRENQYEKLGLAISEPD</sequence>
<organism evidence="2 3">
    <name type="scientific">Brassica napus</name>
    <name type="common">Rape</name>
    <dbReference type="NCBI Taxonomy" id="3708"/>
    <lineage>
        <taxon>Eukaryota</taxon>
        <taxon>Viridiplantae</taxon>
        <taxon>Streptophyta</taxon>
        <taxon>Embryophyta</taxon>
        <taxon>Tracheophyta</taxon>
        <taxon>Spermatophyta</taxon>
        <taxon>Magnoliopsida</taxon>
        <taxon>eudicotyledons</taxon>
        <taxon>Gunneridae</taxon>
        <taxon>Pentapetalae</taxon>
        <taxon>rosids</taxon>
        <taxon>malvids</taxon>
        <taxon>Brassicales</taxon>
        <taxon>Brassicaceae</taxon>
        <taxon>Brassiceae</taxon>
        <taxon>Brassica</taxon>
    </lineage>
</organism>
<evidence type="ECO:0008006" key="4">
    <source>
        <dbReference type="Google" id="ProtNLM"/>
    </source>
</evidence>
<dbReference type="Gene3D" id="3.30.730.10">
    <property type="entry name" value="AP2/ERF domain"/>
    <property type="match status" value="1"/>
</dbReference>
<proteinExistence type="predicted"/>